<evidence type="ECO:0008006" key="4">
    <source>
        <dbReference type="Google" id="ProtNLM"/>
    </source>
</evidence>
<gene>
    <name evidence="2" type="ORF">XM47_11685</name>
</gene>
<dbReference type="STRING" id="1513271.XM47_11685"/>
<keyword evidence="1" id="KW-1133">Transmembrane helix</keyword>
<dbReference type="Proteomes" id="UP000037600">
    <property type="component" value="Unassembled WGS sequence"/>
</dbReference>
<keyword evidence="1" id="KW-0472">Membrane</keyword>
<keyword evidence="1" id="KW-0812">Transmembrane</keyword>
<dbReference type="EMBL" id="LAZL01000017">
    <property type="protein sequence ID" value="KMT64966.1"/>
    <property type="molecule type" value="Genomic_DNA"/>
</dbReference>
<dbReference type="RefSeq" id="WP_048692684.1">
    <property type="nucleotide sequence ID" value="NZ_KQ130492.1"/>
</dbReference>
<name>A0A0J8JKG7_9ALTE</name>
<keyword evidence="3" id="KW-1185">Reference proteome</keyword>
<dbReference type="OrthoDB" id="8685152at2"/>
<sequence>MALISCPQCRQKISDKAEQCSKCDYVLLGDPEKLDSQRRILRIKQSSKLMTHSFLFLLLFIGSIAYSSWYAESGDSWDKMVSLGLTAVGLIGYLVSRIRIMMFKREN</sequence>
<protein>
    <recommendedName>
        <fullName evidence="4">Zn-ribbon protein</fullName>
    </recommendedName>
</protein>
<feature type="transmembrane region" description="Helical" evidence="1">
    <location>
        <begin position="81"/>
        <end position="100"/>
    </location>
</feature>
<dbReference type="AlphaFoldDB" id="A0A0J8JKG7"/>
<proteinExistence type="predicted"/>
<organism evidence="2 3">
    <name type="scientific">Catenovulum maritimum</name>
    <dbReference type="NCBI Taxonomy" id="1513271"/>
    <lineage>
        <taxon>Bacteria</taxon>
        <taxon>Pseudomonadati</taxon>
        <taxon>Pseudomonadota</taxon>
        <taxon>Gammaproteobacteria</taxon>
        <taxon>Alteromonadales</taxon>
        <taxon>Alteromonadaceae</taxon>
        <taxon>Catenovulum</taxon>
    </lineage>
</organism>
<evidence type="ECO:0000313" key="2">
    <source>
        <dbReference type="EMBL" id="KMT64966.1"/>
    </source>
</evidence>
<feature type="transmembrane region" description="Helical" evidence="1">
    <location>
        <begin position="49"/>
        <end position="69"/>
    </location>
</feature>
<evidence type="ECO:0000256" key="1">
    <source>
        <dbReference type="SAM" id="Phobius"/>
    </source>
</evidence>
<accession>A0A0J8JKG7</accession>
<reference evidence="2 3" key="1">
    <citation type="submission" date="2015-04" db="EMBL/GenBank/DDBJ databases">
        <title>Draft Genome Sequence of the Novel Agar-Digesting Marine Bacterium Q1.</title>
        <authorList>
            <person name="Li Y."/>
            <person name="Li D."/>
            <person name="Chen G."/>
            <person name="Du Z."/>
        </authorList>
    </citation>
    <scope>NUCLEOTIDE SEQUENCE [LARGE SCALE GENOMIC DNA]</scope>
    <source>
        <strain evidence="2 3">Q1</strain>
    </source>
</reference>
<comment type="caution">
    <text evidence="2">The sequence shown here is derived from an EMBL/GenBank/DDBJ whole genome shotgun (WGS) entry which is preliminary data.</text>
</comment>
<evidence type="ECO:0000313" key="3">
    <source>
        <dbReference type="Proteomes" id="UP000037600"/>
    </source>
</evidence>